<dbReference type="InterPro" id="IPR003661">
    <property type="entry name" value="HisK_dim/P_dom"/>
</dbReference>
<dbReference type="InterPro" id="IPR033479">
    <property type="entry name" value="dCache_1"/>
</dbReference>
<keyword evidence="9" id="KW-1133">Transmembrane helix</keyword>
<dbReference type="CDD" id="cd06225">
    <property type="entry name" value="HAMP"/>
    <property type="match status" value="1"/>
</dbReference>
<dbReference type="SUPFAM" id="SSF47384">
    <property type="entry name" value="Homodimeric domain of signal transducing histidine kinase"/>
    <property type="match status" value="1"/>
</dbReference>
<dbReference type="InterPro" id="IPR003660">
    <property type="entry name" value="HAMP_dom"/>
</dbReference>
<dbReference type="RefSeq" id="WP_089272108.1">
    <property type="nucleotide sequence ID" value="NZ_FZOC01000001.1"/>
</dbReference>
<dbReference type="InterPro" id="IPR036097">
    <property type="entry name" value="HisK_dim/P_sf"/>
</dbReference>
<dbReference type="PROSITE" id="PS50109">
    <property type="entry name" value="HIS_KIN"/>
    <property type="match status" value="1"/>
</dbReference>
<evidence type="ECO:0000259" key="14">
    <source>
        <dbReference type="PROSITE" id="PS50885"/>
    </source>
</evidence>
<dbReference type="CDD" id="cd00075">
    <property type="entry name" value="HATPase"/>
    <property type="match status" value="1"/>
</dbReference>
<keyword evidence="8 15" id="KW-0418">Kinase</keyword>
<dbReference type="Gene3D" id="3.30.450.20">
    <property type="entry name" value="PAS domain"/>
    <property type="match status" value="2"/>
</dbReference>
<gene>
    <name evidence="15" type="ORF">SAMN04488503_0902</name>
</gene>
<dbReference type="AlphaFoldDB" id="A0A238YDG1"/>
<feature type="region of interest" description="Disordered" evidence="12">
    <location>
        <begin position="653"/>
        <end position="682"/>
    </location>
</feature>
<dbReference type="SMART" id="SM00387">
    <property type="entry name" value="HATPase_c"/>
    <property type="match status" value="1"/>
</dbReference>
<feature type="domain" description="Histidine kinase" evidence="13">
    <location>
        <begin position="423"/>
        <end position="654"/>
    </location>
</feature>
<feature type="domain" description="HAMP" evidence="14">
    <location>
        <begin position="307"/>
        <end position="360"/>
    </location>
</feature>
<keyword evidence="6" id="KW-0808">Transferase</keyword>
<dbReference type="GO" id="GO:0005886">
    <property type="term" value="C:plasma membrane"/>
    <property type="evidence" value="ECO:0007669"/>
    <property type="project" value="UniProtKB-SubCell"/>
</dbReference>
<keyword evidence="11" id="KW-0175">Coiled coil</keyword>
<keyword evidence="7" id="KW-0812">Transmembrane</keyword>
<evidence type="ECO:0000256" key="7">
    <source>
        <dbReference type="ARBA" id="ARBA00022692"/>
    </source>
</evidence>
<evidence type="ECO:0000256" key="9">
    <source>
        <dbReference type="ARBA" id="ARBA00022989"/>
    </source>
</evidence>
<dbReference type="CDD" id="cd00082">
    <property type="entry name" value="HisKA"/>
    <property type="match status" value="1"/>
</dbReference>
<proteinExistence type="predicted"/>
<evidence type="ECO:0000256" key="6">
    <source>
        <dbReference type="ARBA" id="ARBA00022679"/>
    </source>
</evidence>
<comment type="catalytic activity">
    <reaction evidence="1">
        <text>ATP + protein L-histidine = ADP + protein N-phospho-L-histidine.</text>
        <dbReference type="EC" id="2.7.13.3"/>
    </reaction>
</comment>
<dbReference type="GO" id="GO:0000155">
    <property type="term" value="F:phosphorelay sensor kinase activity"/>
    <property type="evidence" value="ECO:0007669"/>
    <property type="project" value="InterPro"/>
</dbReference>
<keyword evidence="16" id="KW-1185">Reference proteome</keyword>
<evidence type="ECO:0000256" key="8">
    <source>
        <dbReference type="ARBA" id="ARBA00022777"/>
    </source>
</evidence>
<dbReference type="Gene3D" id="6.10.340.10">
    <property type="match status" value="1"/>
</dbReference>
<dbReference type="OrthoDB" id="5522918at2"/>
<feature type="coiled-coil region" evidence="11">
    <location>
        <begin position="348"/>
        <end position="407"/>
    </location>
</feature>
<keyword evidence="5" id="KW-0597">Phosphoprotein</keyword>
<dbReference type="Pfam" id="PF02743">
    <property type="entry name" value="dCache_1"/>
    <property type="match status" value="1"/>
</dbReference>
<dbReference type="PRINTS" id="PR00344">
    <property type="entry name" value="BCTRLSENSOR"/>
</dbReference>
<sequence length="682" mass="73639">MTISIRTRLLALMLAAALPAMGVMLLTGRELEENVIRRAEGDALERVRAMAAQHGRIVDDARLLLATLAKTAEVRTLSPAKAQALLADIQARNPVYVSLALADAGGHVLARSPAEHPSPAEPDLLVSPCYRAALRTDGFVTGEYALLPQTRHVVLHFAQSVANGRGAPVGVLLAAFDLQHFGTLFERVALPAGSVFTLTDAKGMRLTRFPETEKYTWVPDLPRMVARMSGPKDEGAFRESGVDGVLRLYAYTRLHFEGAPFPYLMIRLGVPVDEALAQARGVVRRNLLLLGLAAGLCMAAAWTLGEVAVVRRLKELVAAAARLRTGDLSARSGLDWGRDEIGRLGQAFDAMAQALQERERERDAYENEVCHLNEFLEERVERRTRELAQANAELSAALERLNQAQRHLIQSEKMASLGALVAGVAHEINTPVGIGVTAASHLEDKTKTVLDEFRAGALKRTGLGDYLALCDESAKMILANLRRASDLIRSFKQVAVDRSSEERRVFLLRGYLEQVLLSLRPHLKKTAIVVDLDCDPEVEVDSYPGVWSQIVSNLVMNALQHAFDPGQAGRIGISASCGDGRMRFIFADDGRGIVPEHLTKIFEPFFTTYRQKGGSGLGLSIVYNLVTQTLGGTIHVASAPGQGTTFSINVPLACGQDGPGQGPAAPGDSAMNPPPPPSTGSA</sequence>
<dbReference type="PANTHER" id="PTHR43065">
    <property type="entry name" value="SENSOR HISTIDINE KINASE"/>
    <property type="match status" value="1"/>
</dbReference>
<dbReference type="InterPro" id="IPR003594">
    <property type="entry name" value="HATPase_dom"/>
</dbReference>
<reference evidence="15 16" key="1">
    <citation type="submission" date="2017-06" db="EMBL/GenBank/DDBJ databases">
        <authorList>
            <person name="Kim H.J."/>
            <person name="Triplett B.A."/>
        </authorList>
    </citation>
    <scope>NUCLEOTIDE SEQUENCE [LARGE SCALE GENOMIC DNA]</scope>
    <source>
        <strain evidence="15 16">DSM 13116</strain>
    </source>
</reference>
<evidence type="ECO:0000256" key="10">
    <source>
        <dbReference type="ARBA" id="ARBA00023136"/>
    </source>
</evidence>
<dbReference type="Gene3D" id="1.10.287.130">
    <property type="match status" value="1"/>
</dbReference>
<name>A0A238YDG1_9BACT</name>
<evidence type="ECO:0000256" key="12">
    <source>
        <dbReference type="SAM" id="MobiDB-lite"/>
    </source>
</evidence>
<dbReference type="CDD" id="cd18773">
    <property type="entry name" value="PDC1_HK_sensor"/>
    <property type="match status" value="1"/>
</dbReference>
<evidence type="ECO:0000313" key="16">
    <source>
        <dbReference type="Proteomes" id="UP000198324"/>
    </source>
</evidence>
<dbReference type="SUPFAM" id="SSF55874">
    <property type="entry name" value="ATPase domain of HSP90 chaperone/DNA topoisomerase II/histidine kinase"/>
    <property type="match status" value="1"/>
</dbReference>
<keyword evidence="10" id="KW-0472">Membrane</keyword>
<dbReference type="InterPro" id="IPR005467">
    <property type="entry name" value="His_kinase_dom"/>
</dbReference>
<comment type="subcellular location">
    <subcellularLocation>
        <location evidence="2">Cell membrane</location>
        <topology evidence="2">Multi-pass membrane protein</topology>
    </subcellularLocation>
</comment>
<evidence type="ECO:0000313" key="15">
    <source>
        <dbReference type="EMBL" id="SNR69255.1"/>
    </source>
</evidence>
<evidence type="ECO:0000256" key="2">
    <source>
        <dbReference type="ARBA" id="ARBA00004651"/>
    </source>
</evidence>
<dbReference type="InterPro" id="IPR036890">
    <property type="entry name" value="HATPase_C_sf"/>
</dbReference>
<dbReference type="InterPro" id="IPR004358">
    <property type="entry name" value="Sig_transdc_His_kin-like_C"/>
</dbReference>
<dbReference type="SMART" id="SM00304">
    <property type="entry name" value="HAMP"/>
    <property type="match status" value="1"/>
</dbReference>
<dbReference type="SUPFAM" id="SSF158472">
    <property type="entry name" value="HAMP domain-like"/>
    <property type="match status" value="1"/>
</dbReference>
<dbReference type="Pfam" id="PF02518">
    <property type="entry name" value="HATPase_c"/>
    <property type="match status" value="1"/>
</dbReference>
<feature type="compositionally biased region" description="Pro residues" evidence="12">
    <location>
        <begin position="672"/>
        <end position="682"/>
    </location>
</feature>
<accession>A0A238YDG1</accession>
<evidence type="ECO:0000256" key="4">
    <source>
        <dbReference type="ARBA" id="ARBA00022475"/>
    </source>
</evidence>
<organism evidence="15 16">
    <name type="scientific">Humidesulfovibrio mexicanus</name>
    <dbReference type="NCBI Taxonomy" id="147047"/>
    <lineage>
        <taxon>Bacteria</taxon>
        <taxon>Pseudomonadati</taxon>
        <taxon>Thermodesulfobacteriota</taxon>
        <taxon>Desulfovibrionia</taxon>
        <taxon>Desulfovibrionales</taxon>
        <taxon>Desulfovibrionaceae</taxon>
        <taxon>Humidesulfovibrio</taxon>
    </lineage>
</organism>
<dbReference type="EMBL" id="FZOC01000001">
    <property type="protein sequence ID" value="SNR69255.1"/>
    <property type="molecule type" value="Genomic_DNA"/>
</dbReference>
<dbReference type="Pfam" id="PF00672">
    <property type="entry name" value="HAMP"/>
    <property type="match status" value="1"/>
</dbReference>
<evidence type="ECO:0000256" key="3">
    <source>
        <dbReference type="ARBA" id="ARBA00012438"/>
    </source>
</evidence>
<keyword evidence="4" id="KW-1003">Cell membrane</keyword>
<protein>
    <recommendedName>
        <fullName evidence="3">histidine kinase</fullName>
        <ecNumber evidence="3">2.7.13.3</ecNumber>
    </recommendedName>
</protein>
<dbReference type="CDD" id="cd12915">
    <property type="entry name" value="PDC2_DGC_like"/>
    <property type="match status" value="1"/>
</dbReference>
<evidence type="ECO:0000256" key="5">
    <source>
        <dbReference type="ARBA" id="ARBA00022553"/>
    </source>
</evidence>
<evidence type="ECO:0000259" key="13">
    <source>
        <dbReference type="PROSITE" id="PS50109"/>
    </source>
</evidence>
<dbReference type="PROSITE" id="PS50885">
    <property type="entry name" value="HAMP"/>
    <property type="match status" value="1"/>
</dbReference>
<dbReference type="EC" id="2.7.13.3" evidence="3"/>
<evidence type="ECO:0000256" key="1">
    <source>
        <dbReference type="ARBA" id="ARBA00000085"/>
    </source>
</evidence>
<dbReference type="Proteomes" id="UP000198324">
    <property type="component" value="Unassembled WGS sequence"/>
</dbReference>
<dbReference type="Gene3D" id="3.30.565.10">
    <property type="entry name" value="Histidine kinase-like ATPase, C-terminal domain"/>
    <property type="match status" value="1"/>
</dbReference>
<evidence type="ECO:0000256" key="11">
    <source>
        <dbReference type="SAM" id="Coils"/>
    </source>
</evidence>